<dbReference type="PANTHER" id="PTHR30346">
    <property type="entry name" value="TRANSCRIPTIONAL DUAL REGULATOR HCAR-RELATED"/>
    <property type="match status" value="1"/>
</dbReference>
<comment type="similarity">
    <text evidence="1">Belongs to the LysR transcriptional regulatory family.</text>
</comment>
<dbReference type="SUPFAM" id="SSF46785">
    <property type="entry name" value="Winged helix' DNA-binding domain"/>
    <property type="match status" value="1"/>
</dbReference>
<name>A0A4R8UFC2_9MICO</name>
<dbReference type="GO" id="GO:0003700">
    <property type="term" value="F:DNA-binding transcription factor activity"/>
    <property type="evidence" value="ECO:0007669"/>
    <property type="project" value="InterPro"/>
</dbReference>
<evidence type="ECO:0000256" key="3">
    <source>
        <dbReference type="ARBA" id="ARBA00023125"/>
    </source>
</evidence>
<feature type="domain" description="HTH lysR-type" evidence="6">
    <location>
        <begin position="9"/>
        <end position="66"/>
    </location>
</feature>
<dbReference type="GO" id="GO:0003677">
    <property type="term" value="F:DNA binding"/>
    <property type="evidence" value="ECO:0007669"/>
    <property type="project" value="UniProtKB-KW"/>
</dbReference>
<accession>A0A4R8UFC2</accession>
<evidence type="ECO:0000313" key="8">
    <source>
        <dbReference type="Proteomes" id="UP000297866"/>
    </source>
</evidence>
<keyword evidence="8" id="KW-1185">Reference proteome</keyword>
<dbReference type="GO" id="GO:0032993">
    <property type="term" value="C:protein-DNA complex"/>
    <property type="evidence" value="ECO:0007669"/>
    <property type="project" value="TreeGrafter"/>
</dbReference>
<dbReference type="Proteomes" id="UP000297866">
    <property type="component" value="Unassembled WGS sequence"/>
</dbReference>
<dbReference type="CDD" id="cd08423">
    <property type="entry name" value="PBP2_LTTR_like_6"/>
    <property type="match status" value="1"/>
</dbReference>
<dbReference type="EMBL" id="SOEZ01000059">
    <property type="protein sequence ID" value="TFB49005.1"/>
    <property type="molecule type" value="Genomic_DNA"/>
</dbReference>
<dbReference type="InterPro" id="IPR000847">
    <property type="entry name" value="LysR_HTH_N"/>
</dbReference>
<evidence type="ECO:0000256" key="5">
    <source>
        <dbReference type="SAM" id="MobiDB-lite"/>
    </source>
</evidence>
<dbReference type="PRINTS" id="PR00039">
    <property type="entry name" value="HTHLYSR"/>
</dbReference>
<feature type="region of interest" description="Disordered" evidence="5">
    <location>
        <begin position="309"/>
        <end position="339"/>
    </location>
</feature>
<dbReference type="RefSeq" id="WP_134491445.1">
    <property type="nucleotide sequence ID" value="NZ_SOEZ01000059.1"/>
</dbReference>
<comment type="caution">
    <text evidence="7">The sequence shown here is derived from an EMBL/GenBank/DDBJ whole genome shotgun (WGS) entry which is preliminary data.</text>
</comment>
<dbReference type="Pfam" id="PF03466">
    <property type="entry name" value="LysR_substrate"/>
    <property type="match status" value="1"/>
</dbReference>
<dbReference type="InterPro" id="IPR011991">
    <property type="entry name" value="ArsR-like_HTH"/>
</dbReference>
<keyword evidence="4" id="KW-0804">Transcription</keyword>
<protein>
    <submittedName>
        <fullName evidence="7">LysR family transcriptional regulator</fullName>
    </submittedName>
</protein>
<dbReference type="Pfam" id="PF00126">
    <property type="entry name" value="HTH_1"/>
    <property type="match status" value="1"/>
</dbReference>
<dbReference type="SUPFAM" id="SSF53850">
    <property type="entry name" value="Periplasmic binding protein-like II"/>
    <property type="match status" value="1"/>
</dbReference>
<dbReference type="InterPro" id="IPR036390">
    <property type="entry name" value="WH_DNA-bd_sf"/>
</dbReference>
<dbReference type="Gene3D" id="1.10.10.10">
    <property type="entry name" value="Winged helix-like DNA-binding domain superfamily/Winged helix DNA-binding domain"/>
    <property type="match status" value="1"/>
</dbReference>
<evidence type="ECO:0000256" key="2">
    <source>
        <dbReference type="ARBA" id="ARBA00023015"/>
    </source>
</evidence>
<keyword evidence="3" id="KW-0238">DNA-binding</keyword>
<organism evidence="7 8">
    <name type="scientific">Cryobacterium tagatosivorans</name>
    <dbReference type="NCBI Taxonomy" id="1259199"/>
    <lineage>
        <taxon>Bacteria</taxon>
        <taxon>Bacillati</taxon>
        <taxon>Actinomycetota</taxon>
        <taxon>Actinomycetes</taxon>
        <taxon>Micrococcales</taxon>
        <taxon>Microbacteriaceae</taxon>
        <taxon>Cryobacterium</taxon>
    </lineage>
</organism>
<dbReference type="FunFam" id="1.10.10.10:FF:000001">
    <property type="entry name" value="LysR family transcriptional regulator"/>
    <property type="match status" value="1"/>
</dbReference>
<reference evidence="7 8" key="1">
    <citation type="submission" date="2019-03" db="EMBL/GenBank/DDBJ databases">
        <title>Genomics of glacier-inhabiting Cryobacterium strains.</title>
        <authorList>
            <person name="Liu Q."/>
            <person name="Xin Y.-H."/>
        </authorList>
    </citation>
    <scope>NUCLEOTIDE SEQUENCE [LARGE SCALE GENOMIC DNA]</scope>
    <source>
        <strain evidence="7 8">Sr47</strain>
    </source>
</reference>
<feature type="compositionally biased region" description="Pro residues" evidence="5">
    <location>
        <begin position="327"/>
        <end position="339"/>
    </location>
</feature>
<proteinExistence type="inferred from homology"/>
<dbReference type="AlphaFoldDB" id="A0A4R8UFC2"/>
<keyword evidence="2" id="KW-0805">Transcription regulation</keyword>
<dbReference type="CDD" id="cd00090">
    <property type="entry name" value="HTH_ARSR"/>
    <property type="match status" value="1"/>
</dbReference>
<dbReference type="PANTHER" id="PTHR30346:SF29">
    <property type="entry name" value="LYSR SUBSTRATE-BINDING"/>
    <property type="match status" value="1"/>
</dbReference>
<dbReference type="OrthoDB" id="3673085at2"/>
<evidence type="ECO:0000256" key="1">
    <source>
        <dbReference type="ARBA" id="ARBA00009437"/>
    </source>
</evidence>
<dbReference type="PROSITE" id="PS50931">
    <property type="entry name" value="HTH_LYSR"/>
    <property type="match status" value="1"/>
</dbReference>
<gene>
    <name evidence="7" type="ORF">E3O23_12355</name>
</gene>
<evidence type="ECO:0000259" key="6">
    <source>
        <dbReference type="PROSITE" id="PS50931"/>
    </source>
</evidence>
<dbReference type="Gene3D" id="3.40.190.10">
    <property type="entry name" value="Periplasmic binding protein-like II"/>
    <property type="match status" value="2"/>
</dbReference>
<dbReference type="InterPro" id="IPR036388">
    <property type="entry name" value="WH-like_DNA-bd_sf"/>
</dbReference>
<dbReference type="InterPro" id="IPR005119">
    <property type="entry name" value="LysR_subst-bd"/>
</dbReference>
<feature type="compositionally biased region" description="Low complexity" evidence="5">
    <location>
        <begin position="309"/>
        <end position="325"/>
    </location>
</feature>
<evidence type="ECO:0000313" key="7">
    <source>
        <dbReference type="EMBL" id="TFB49005.1"/>
    </source>
</evidence>
<sequence length="339" mass="35389">MPRIAPSDLDSQSLRVVRALAEHGSITAAAVALGYSQPAVSQQLKRLEQRLGMAVIERVGRTVRLTEAGSVLARHAVAVTGALEAAAGELAELQGLRAGRVRLAAFPSASAALVPRLLAGMAERHPSIRITYLEAEPPEAVAAVREHRADLAITFSYPGDRVDPHRAGTEGLAVTALRRDEMMLVLPATHRLAGNDAVDLVDLAEENWIGGCPRCRGHLLELCGRQGFAPRIAYETDNVAAVLGLVEAGIGVAMLPMLAVESVGARAGIAIRPTTGRDRRTVHAVTAAGATLVPALAATLRQLAALAAPDPTAPDPLAAPDAKAPTQPLPAQPRTPNPN</sequence>
<evidence type="ECO:0000256" key="4">
    <source>
        <dbReference type="ARBA" id="ARBA00023163"/>
    </source>
</evidence>